<sequence length="193" mass="21789">MANHEIRLRGWQTLQFRDAAAILTGYADVERHPQLQQLPAKVRNLRTRDLKPLLELRQAAILCYGVAQVLDVPVHLAQSEADDYDFVAGYRIDGTIHYVPLQMKELVPSHLNGQATLQAELDKLKAKYRSSRDLVVGVHINRRVELVLNELDLSDLNIGELWLFGSDRPDGSEWFAVGNLLGASPKEVRFSIP</sequence>
<evidence type="ECO:0000313" key="2">
    <source>
        <dbReference type="Proteomes" id="UP000316093"/>
    </source>
</evidence>
<keyword evidence="2" id="KW-1185">Reference proteome</keyword>
<name>A0A4Y5Z3U7_9GAMM</name>
<dbReference type="Proteomes" id="UP000316093">
    <property type="component" value="Chromosome"/>
</dbReference>
<dbReference type="AlphaFoldDB" id="A0A4Y5Z3U7"/>
<gene>
    <name evidence="1" type="ORF">FIV34_12915</name>
</gene>
<dbReference type="EMBL" id="CP041046">
    <property type="protein sequence ID" value="QDE40052.1"/>
    <property type="molecule type" value="Genomic_DNA"/>
</dbReference>
<evidence type="ECO:0000313" key="1">
    <source>
        <dbReference type="EMBL" id="QDE40052.1"/>
    </source>
</evidence>
<proteinExistence type="predicted"/>
<dbReference type="KEGG" id="lpy:FIV34_12915"/>
<reference evidence="1 2" key="1">
    <citation type="submission" date="2019-06" db="EMBL/GenBank/DDBJ databases">
        <title>A complete genome sequence for Luteibacter pinisoli MAH-14.</title>
        <authorList>
            <person name="Baltrus D.A."/>
        </authorList>
    </citation>
    <scope>NUCLEOTIDE SEQUENCE [LARGE SCALE GENOMIC DNA]</scope>
    <source>
        <strain evidence="1 2">MAH-14</strain>
    </source>
</reference>
<protein>
    <submittedName>
        <fullName evidence="1">Uncharacterized protein</fullName>
    </submittedName>
</protein>
<dbReference type="OrthoDB" id="6064780at2"/>
<organism evidence="1 2">
    <name type="scientific">Luteibacter pinisoli</name>
    <dbReference type="NCBI Taxonomy" id="2589080"/>
    <lineage>
        <taxon>Bacteria</taxon>
        <taxon>Pseudomonadati</taxon>
        <taxon>Pseudomonadota</taxon>
        <taxon>Gammaproteobacteria</taxon>
        <taxon>Lysobacterales</taxon>
        <taxon>Rhodanobacteraceae</taxon>
        <taxon>Luteibacter</taxon>
    </lineage>
</organism>
<accession>A0A4Y5Z3U7</accession>
<dbReference type="RefSeq" id="WP_139983391.1">
    <property type="nucleotide sequence ID" value="NZ_CP041046.1"/>
</dbReference>